<dbReference type="EMBL" id="MLJW01000113">
    <property type="protein sequence ID" value="OIQ98874.1"/>
    <property type="molecule type" value="Genomic_DNA"/>
</dbReference>
<comment type="caution">
    <text evidence="1">The sequence shown here is derived from an EMBL/GenBank/DDBJ whole genome shotgun (WGS) entry which is preliminary data.</text>
</comment>
<dbReference type="AlphaFoldDB" id="A0A1J5RT69"/>
<reference evidence="1" key="1">
    <citation type="submission" date="2016-10" db="EMBL/GenBank/DDBJ databases">
        <title>Sequence of Gallionella enrichment culture.</title>
        <authorList>
            <person name="Poehlein A."/>
            <person name="Muehling M."/>
            <person name="Daniel R."/>
        </authorList>
    </citation>
    <scope>NUCLEOTIDE SEQUENCE</scope>
</reference>
<evidence type="ECO:0000313" key="1">
    <source>
        <dbReference type="EMBL" id="OIQ98874.1"/>
    </source>
</evidence>
<sequence length="43" mass="4685">MVADEYAEFLSHPFAGRASIPDAPRPWLELVAPATGRMVRSDG</sequence>
<proteinExistence type="predicted"/>
<organism evidence="1">
    <name type="scientific">mine drainage metagenome</name>
    <dbReference type="NCBI Taxonomy" id="410659"/>
    <lineage>
        <taxon>unclassified sequences</taxon>
        <taxon>metagenomes</taxon>
        <taxon>ecological metagenomes</taxon>
    </lineage>
</organism>
<accession>A0A1J5RT69</accession>
<protein>
    <submittedName>
        <fullName evidence="1">Uncharacterized protein</fullName>
    </submittedName>
</protein>
<name>A0A1J5RT69_9ZZZZ</name>
<gene>
    <name evidence="1" type="ORF">GALL_191160</name>
</gene>